<gene>
    <name evidence="2" type="ordered locus">Phep_2994</name>
</gene>
<organism evidence="2 3">
    <name type="scientific">Pedobacter heparinus (strain ATCC 13125 / DSM 2366 / CIP 104194 / JCM 7457 / NBRC 12017 / NCIMB 9290 / NRRL B-14731 / HIM 762-3)</name>
    <dbReference type="NCBI Taxonomy" id="485917"/>
    <lineage>
        <taxon>Bacteria</taxon>
        <taxon>Pseudomonadati</taxon>
        <taxon>Bacteroidota</taxon>
        <taxon>Sphingobacteriia</taxon>
        <taxon>Sphingobacteriales</taxon>
        <taxon>Sphingobacteriaceae</taxon>
        <taxon>Pedobacter</taxon>
    </lineage>
</organism>
<dbReference type="Pfam" id="PF00480">
    <property type="entry name" value="ROK"/>
    <property type="match status" value="1"/>
</dbReference>
<dbReference type="EMBL" id="CP001681">
    <property type="protein sequence ID" value="ACU05192.1"/>
    <property type="molecule type" value="Genomic_DNA"/>
</dbReference>
<dbReference type="HOGENOM" id="CLU_036604_13_1_10"/>
<dbReference type="PANTHER" id="PTHR18964">
    <property type="entry name" value="ROK (REPRESSOR, ORF, KINASE) FAMILY"/>
    <property type="match status" value="1"/>
</dbReference>
<dbReference type="PROSITE" id="PS01125">
    <property type="entry name" value="ROK"/>
    <property type="match status" value="1"/>
</dbReference>
<dbReference type="eggNOG" id="COG1940">
    <property type="taxonomic scope" value="Bacteria"/>
</dbReference>
<dbReference type="OrthoDB" id="9810372at2"/>
<dbReference type="KEGG" id="phe:Phep_2994"/>
<dbReference type="RefSeq" id="WP_015808802.1">
    <property type="nucleotide sequence ID" value="NC_013061.1"/>
</dbReference>
<evidence type="ECO:0000313" key="3">
    <source>
        <dbReference type="Proteomes" id="UP000000852"/>
    </source>
</evidence>
<dbReference type="SUPFAM" id="SSF53067">
    <property type="entry name" value="Actin-like ATPase domain"/>
    <property type="match status" value="2"/>
</dbReference>
<dbReference type="SUPFAM" id="SSF46785">
    <property type="entry name" value="Winged helix' DNA-binding domain"/>
    <property type="match status" value="1"/>
</dbReference>
<reference evidence="2 3" key="1">
    <citation type="journal article" date="2009" name="Stand. Genomic Sci.">
        <title>Complete genome sequence of Pedobacter heparinus type strain (HIM 762-3).</title>
        <authorList>
            <person name="Han C."/>
            <person name="Spring S."/>
            <person name="Lapidus A."/>
            <person name="Del Rio T.G."/>
            <person name="Tice H."/>
            <person name="Copeland A."/>
            <person name="Cheng J.F."/>
            <person name="Lucas S."/>
            <person name="Chen F."/>
            <person name="Nolan M."/>
            <person name="Bruce D."/>
            <person name="Goodwin L."/>
            <person name="Pitluck S."/>
            <person name="Ivanova N."/>
            <person name="Mavromatis K."/>
            <person name="Mikhailova N."/>
            <person name="Pati A."/>
            <person name="Chen A."/>
            <person name="Palaniappan K."/>
            <person name="Land M."/>
            <person name="Hauser L."/>
            <person name="Chang Y.J."/>
            <person name="Jeffries C.C."/>
            <person name="Saunders E."/>
            <person name="Chertkov O."/>
            <person name="Brettin T."/>
            <person name="Goker M."/>
            <person name="Rohde M."/>
            <person name="Bristow J."/>
            <person name="Eisen J.A."/>
            <person name="Markowitz V."/>
            <person name="Hugenholtz P."/>
            <person name="Kyrpides N.C."/>
            <person name="Klenk H.P."/>
            <person name="Detter J.C."/>
        </authorList>
    </citation>
    <scope>NUCLEOTIDE SEQUENCE [LARGE SCALE GENOMIC DNA]</scope>
    <source>
        <strain evidence="3">ATCC 13125 / DSM 2366 / CIP 104194 / JCM 7457 / NBRC 12017 / NCIMB 9290 / NRRL B-14731 / HIM 762-3</strain>
    </source>
</reference>
<dbReference type="AlphaFoldDB" id="C6Y2I2"/>
<dbReference type="InterPro" id="IPR036388">
    <property type="entry name" value="WH-like_DNA-bd_sf"/>
</dbReference>
<dbReference type="InterPro" id="IPR049874">
    <property type="entry name" value="ROK_cs"/>
</dbReference>
<comment type="similarity">
    <text evidence="1">Belongs to the ROK (NagC/XylR) family.</text>
</comment>
<sequence length="405" mass="44740">MITTFEAQNEQLSGMAYKNISVKKIIISYLAEKGHATIADLCREMNLSIPKVTTSVTMLITEGVVKDFGKVGSTGGRRPNIYGLVPDSGFFLGVDVKHQHINIGLIDLQKVIIKITKYIPYQLINNKDALYELCRLIKEFIYNTSIPKYKILGLGINLSGRINHETGYSYNFFNFYEDPLSTILEKELGIKTMVENDSRAMAYGEFSAGVVKEEEDVLFLNLDYGIGMGIMLNKKLYYGKSGFAGELGHVPLLNNEIICQCGKKGCLETEASGQGLIRMFKTRVEAGSTTTIDKNKLGQLQVQDIIRAANNDDVLSIELLAKMGEILGRGIAMLINIFNPELIVLGGLLAETGEYIQLPIKSAVNKYSLSLMNNDTKLKLSKLGEEAGVIGSCLLIRNKLLEHSS</sequence>
<dbReference type="PANTHER" id="PTHR18964:SF149">
    <property type="entry name" value="BIFUNCTIONAL UDP-N-ACETYLGLUCOSAMINE 2-EPIMERASE_N-ACETYLMANNOSAMINE KINASE"/>
    <property type="match status" value="1"/>
</dbReference>
<dbReference type="Pfam" id="PF13412">
    <property type="entry name" value="HTH_24"/>
    <property type="match status" value="1"/>
</dbReference>
<keyword evidence="3" id="KW-1185">Reference proteome</keyword>
<dbReference type="STRING" id="485917.Phep_2994"/>
<dbReference type="InterPro" id="IPR000600">
    <property type="entry name" value="ROK"/>
</dbReference>
<dbReference type="InterPro" id="IPR036390">
    <property type="entry name" value="WH_DNA-bd_sf"/>
</dbReference>
<dbReference type="InterPro" id="IPR043129">
    <property type="entry name" value="ATPase_NBD"/>
</dbReference>
<accession>C6Y2I2</accession>
<dbReference type="Gene3D" id="3.30.420.40">
    <property type="match status" value="2"/>
</dbReference>
<evidence type="ECO:0000313" key="2">
    <source>
        <dbReference type="EMBL" id="ACU05192.1"/>
    </source>
</evidence>
<dbReference type="Gene3D" id="1.10.10.10">
    <property type="entry name" value="Winged helix-like DNA-binding domain superfamily/Winged helix DNA-binding domain"/>
    <property type="match status" value="1"/>
</dbReference>
<name>C6Y2I2_PEDHD</name>
<dbReference type="Proteomes" id="UP000000852">
    <property type="component" value="Chromosome"/>
</dbReference>
<protein>
    <submittedName>
        <fullName evidence="2">ROK family protein</fullName>
    </submittedName>
</protein>
<evidence type="ECO:0000256" key="1">
    <source>
        <dbReference type="ARBA" id="ARBA00006479"/>
    </source>
</evidence>
<proteinExistence type="inferred from homology"/>